<keyword evidence="1" id="KW-0472">Membrane</keyword>
<dbReference type="EMBL" id="JACHLI010000018">
    <property type="protein sequence ID" value="MBB4865416.1"/>
    <property type="molecule type" value="Genomic_DNA"/>
</dbReference>
<dbReference type="PROSITE" id="PS51257">
    <property type="entry name" value="PROKAR_LIPOPROTEIN"/>
    <property type="match status" value="1"/>
</dbReference>
<dbReference type="RefSeq" id="WP_184592885.1">
    <property type="nucleotide sequence ID" value="NZ_JACHLI010000018.1"/>
</dbReference>
<evidence type="ECO:0000313" key="3">
    <source>
        <dbReference type="Proteomes" id="UP000566995"/>
    </source>
</evidence>
<keyword evidence="1" id="KW-1133">Transmembrane helix</keyword>
<evidence type="ECO:0000256" key="1">
    <source>
        <dbReference type="SAM" id="Phobius"/>
    </source>
</evidence>
<protein>
    <submittedName>
        <fullName evidence="2">Uncharacterized protein YceK</fullName>
    </submittedName>
</protein>
<feature type="transmembrane region" description="Helical" evidence="1">
    <location>
        <begin position="7"/>
        <end position="27"/>
    </location>
</feature>
<sequence length="166" mass="17574">MKTALKVLFSMLMAWMITGCASIMSGGTAPVSLRSTPAGASYVVTDAKGTVLQQGVAPAIISLKTSTGYFDEASYQVRFSLPGHEDRVVPLRASLNGWYWGNILAGGLIGMLIVDPLTGAMYKLPATVTADLPEADVNIARGSGDLMIVSLNNLPESVRSQLIRVE</sequence>
<evidence type="ECO:0000313" key="2">
    <source>
        <dbReference type="EMBL" id="MBB4865416.1"/>
    </source>
</evidence>
<gene>
    <name evidence="2" type="ORF">HNP46_004297</name>
</gene>
<reference evidence="2 3" key="1">
    <citation type="submission" date="2020-08" db="EMBL/GenBank/DDBJ databases">
        <title>Functional genomics of gut bacteria from endangered species of beetles.</title>
        <authorList>
            <person name="Carlos-Shanley C."/>
        </authorList>
    </citation>
    <scope>NUCLEOTIDE SEQUENCE [LARGE SCALE GENOMIC DNA]</scope>
    <source>
        <strain evidence="2 3">S00179</strain>
    </source>
</reference>
<organism evidence="2 3">
    <name type="scientific">Pseudomonas nitroreducens</name>
    <dbReference type="NCBI Taxonomy" id="46680"/>
    <lineage>
        <taxon>Bacteria</taxon>
        <taxon>Pseudomonadati</taxon>
        <taxon>Pseudomonadota</taxon>
        <taxon>Gammaproteobacteria</taxon>
        <taxon>Pseudomonadales</taxon>
        <taxon>Pseudomonadaceae</taxon>
        <taxon>Pseudomonas</taxon>
    </lineage>
</organism>
<dbReference type="AlphaFoldDB" id="A0A7W7P2B6"/>
<proteinExistence type="predicted"/>
<dbReference type="Proteomes" id="UP000566995">
    <property type="component" value="Unassembled WGS sequence"/>
</dbReference>
<accession>A0A7W7P2B6</accession>
<comment type="caution">
    <text evidence="2">The sequence shown here is derived from an EMBL/GenBank/DDBJ whole genome shotgun (WGS) entry which is preliminary data.</text>
</comment>
<feature type="transmembrane region" description="Helical" evidence="1">
    <location>
        <begin position="97"/>
        <end position="114"/>
    </location>
</feature>
<keyword evidence="1" id="KW-0812">Transmembrane</keyword>
<name>A0A7W7P2B6_PSENT</name>